<keyword evidence="4" id="KW-0378">Hydrolase</keyword>
<dbReference type="Pfam" id="PF02550">
    <property type="entry name" value="AcetylCoA_hydro"/>
    <property type="match status" value="1"/>
</dbReference>
<dbReference type="GO" id="GO:0016787">
    <property type="term" value="F:hydrolase activity"/>
    <property type="evidence" value="ECO:0007669"/>
    <property type="project" value="UniProtKB-KW"/>
</dbReference>
<dbReference type="AlphaFoldDB" id="A0A0D2GMC3"/>
<dbReference type="SUPFAM" id="SSF100950">
    <property type="entry name" value="NagB/RpiA/CoA transferase-like"/>
    <property type="match status" value="2"/>
</dbReference>
<sequence length="617" mass="69260">MDPLKLYEQRVMPLKRALKRVKRGQRVFVGTACAEPLALVKGLMNRADELHDVELLHFVTLGRADFTESRFDRRFRHNALFIGPNTREAVTQARADYTPLFMHEVEELFALGYMHLDVALIQVSPPDKHGWVSLGIGVDVARSAAINADYVIAQVNRYMPRTMGNTYLPVSKIDAFVEHDEPLLEYRFPQTSEVGQKIAEEAAKLVRDGDTLHVGYGHLPNEILKHLEGKKDLGLHTEAITDNIIELVEKGVITCQKKTHFPGRAVCTFCVGSKKVYDFVDLNPNFLFLPSSQVYDPKEIAKNDNLTSIGSAMEVDLTGQVSSESEGMRFYSGIGGRLDFLRGAAMSKSGRPIIVLPSTTKDGTASRIVHKLAEGASIIATRGDVHYVVTEYGVAYLHGKSIRERTMALISIAHPRFRAELLEQAKEKAYVYPDQILIEANQHLYPEFMETTATLKDGSEVQIRPIKPTDEVLLQRFFYSHSEETVYNRYFRPVRAMPHASAQGMVNLDYDRKMALVATTGPIGAERIVGVGRYDREEERDLAEVAYTVHEDYAGQGLGTVLQSHLAEYALTKGIKGFWAISFGRNKSMLAVFAKLGKYTKTVIEPGVWKVEHYFDE</sequence>
<dbReference type="PANTHER" id="PTHR21432">
    <property type="entry name" value="ACETYL-COA HYDROLASE-RELATED"/>
    <property type="match status" value="1"/>
</dbReference>
<dbReference type="Gene3D" id="3.40.1080.10">
    <property type="entry name" value="Glutaconate Coenzyme A-transferase"/>
    <property type="match status" value="1"/>
</dbReference>
<evidence type="ECO:0000259" key="3">
    <source>
        <dbReference type="PROSITE" id="PS51186"/>
    </source>
</evidence>
<dbReference type="CDD" id="cd04301">
    <property type="entry name" value="NAT_SF"/>
    <property type="match status" value="1"/>
</dbReference>
<name>A0A0D2GMC3_9BACT</name>
<feature type="domain" description="N-acetyltransferase" evidence="3">
    <location>
        <begin position="461"/>
        <end position="617"/>
    </location>
</feature>
<proteinExistence type="inferred from homology"/>
<dbReference type="RefSeq" id="WP_052514683.1">
    <property type="nucleotide sequence ID" value="NZ_AZAC01000001.1"/>
</dbReference>
<dbReference type="Gene3D" id="3.40.1080.20">
    <property type="entry name" value="Acetyl-CoA hydrolase/transferase C-terminal domain"/>
    <property type="match status" value="1"/>
</dbReference>
<dbReference type="Pfam" id="PF00583">
    <property type="entry name" value="Acetyltransf_1"/>
    <property type="match status" value="1"/>
</dbReference>
<dbReference type="InterPro" id="IPR016181">
    <property type="entry name" value="Acyl_CoA_acyltransferase"/>
</dbReference>
<dbReference type="GO" id="GO:0006083">
    <property type="term" value="P:acetate metabolic process"/>
    <property type="evidence" value="ECO:0007669"/>
    <property type="project" value="InterPro"/>
</dbReference>
<dbReference type="PROSITE" id="PS51186">
    <property type="entry name" value="GNAT"/>
    <property type="match status" value="1"/>
</dbReference>
<dbReference type="STRING" id="1429043.X474_00585"/>
<dbReference type="OrthoDB" id="9801795at2"/>
<dbReference type="InterPro" id="IPR046433">
    <property type="entry name" value="ActCoA_hydro"/>
</dbReference>
<dbReference type="Proteomes" id="UP000032233">
    <property type="component" value="Unassembled WGS sequence"/>
</dbReference>
<accession>A0A0D2GMC3</accession>
<dbReference type="InterPro" id="IPR026888">
    <property type="entry name" value="AcetylCoA_hyd_C"/>
</dbReference>
<evidence type="ECO:0000256" key="2">
    <source>
        <dbReference type="ARBA" id="ARBA00022679"/>
    </source>
</evidence>
<dbReference type="Gene3D" id="3.40.630.30">
    <property type="match status" value="1"/>
</dbReference>
<dbReference type="Pfam" id="PF13336">
    <property type="entry name" value="AcetylCoA_hyd_C"/>
    <property type="match status" value="1"/>
</dbReference>
<dbReference type="InterPro" id="IPR038460">
    <property type="entry name" value="AcetylCoA_hyd_C_sf"/>
</dbReference>
<dbReference type="PANTHER" id="PTHR21432:SF20">
    <property type="entry name" value="ACETYL-COA HYDROLASE"/>
    <property type="match status" value="1"/>
</dbReference>
<keyword evidence="5" id="KW-1185">Reference proteome</keyword>
<evidence type="ECO:0000256" key="1">
    <source>
        <dbReference type="ARBA" id="ARBA00009632"/>
    </source>
</evidence>
<comment type="caution">
    <text evidence="4">The sequence shown here is derived from an EMBL/GenBank/DDBJ whole genome shotgun (WGS) entry which is preliminary data.</text>
</comment>
<evidence type="ECO:0000313" key="5">
    <source>
        <dbReference type="Proteomes" id="UP000032233"/>
    </source>
</evidence>
<dbReference type="InterPro" id="IPR003702">
    <property type="entry name" value="ActCoA_hydro_N"/>
</dbReference>
<dbReference type="PATRIC" id="fig|1429043.3.peg.120"/>
<comment type="similarity">
    <text evidence="1">Belongs to the acetyl-CoA hydrolase/transferase family.</text>
</comment>
<organism evidence="4 5">
    <name type="scientific">Dethiosulfatarculus sandiegensis</name>
    <dbReference type="NCBI Taxonomy" id="1429043"/>
    <lineage>
        <taxon>Bacteria</taxon>
        <taxon>Pseudomonadati</taxon>
        <taxon>Thermodesulfobacteriota</taxon>
        <taxon>Desulfarculia</taxon>
        <taxon>Desulfarculales</taxon>
        <taxon>Desulfarculaceae</taxon>
        <taxon>Dethiosulfatarculus</taxon>
    </lineage>
</organism>
<gene>
    <name evidence="4" type="ORF">X474_00585</name>
</gene>
<dbReference type="EMBL" id="AZAC01000001">
    <property type="protein sequence ID" value="KIX15842.1"/>
    <property type="molecule type" value="Genomic_DNA"/>
</dbReference>
<dbReference type="InterPro" id="IPR037171">
    <property type="entry name" value="NagB/RpiA_transferase-like"/>
</dbReference>
<dbReference type="GO" id="GO:0016747">
    <property type="term" value="F:acyltransferase activity, transferring groups other than amino-acyl groups"/>
    <property type="evidence" value="ECO:0007669"/>
    <property type="project" value="InterPro"/>
</dbReference>
<dbReference type="Gene3D" id="3.30.750.70">
    <property type="entry name" value="4-hydroxybutyrate coenzyme like domains"/>
    <property type="match status" value="1"/>
</dbReference>
<evidence type="ECO:0000313" key="4">
    <source>
        <dbReference type="EMBL" id="KIX15842.1"/>
    </source>
</evidence>
<dbReference type="InParanoid" id="A0A0D2GMC3"/>
<keyword evidence="2" id="KW-0808">Transferase</keyword>
<protein>
    <submittedName>
        <fullName evidence="4">Acetyl-CoA hydrolase</fullName>
    </submittedName>
</protein>
<dbReference type="GO" id="GO:0008775">
    <property type="term" value="F:acetate CoA-transferase activity"/>
    <property type="evidence" value="ECO:0007669"/>
    <property type="project" value="InterPro"/>
</dbReference>
<dbReference type="SUPFAM" id="SSF55729">
    <property type="entry name" value="Acyl-CoA N-acyltransferases (Nat)"/>
    <property type="match status" value="1"/>
</dbReference>
<dbReference type="InterPro" id="IPR000182">
    <property type="entry name" value="GNAT_dom"/>
</dbReference>
<reference evidence="4 5" key="1">
    <citation type="submission" date="2013-11" db="EMBL/GenBank/DDBJ databases">
        <title>Metagenomic analysis of a methanogenic consortium involved in long chain n-alkane degradation.</title>
        <authorList>
            <person name="Davidova I.A."/>
            <person name="Callaghan A.V."/>
            <person name="Wawrik B."/>
            <person name="Pruitt S."/>
            <person name="Marks C."/>
            <person name="Duncan K.E."/>
            <person name="Suflita J.M."/>
        </authorList>
    </citation>
    <scope>NUCLEOTIDE SEQUENCE [LARGE SCALE GENOMIC DNA]</scope>
    <source>
        <strain evidence="4 5">SPR</strain>
    </source>
</reference>